<dbReference type="OMA" id="KLTCEHY"/>
<dbReference type="GO" id="GO:0005794">
    <property type="term" value="C:Golgi apparatus"/>
    <property type="evidence" value="ECO:0007669"/>
    <property type="project" value="TreeGrafter"/>
</dbReference>
<sequence length="354" mass="40305">MENVPITPSYYKSYCRTNYTKNIFDYTWHLEHFAILYKTATKIQSAAFPETARYTFEIRLFHTPLNWDDTVIKFYIFTEDPFQGSCDISTILLGKKKFISTAGYVENGSCMYETTASALLKYTNGGTLTLNFTITILCDILTKTLHVKSVPLDTVNNSTGMEKHENLIRARASICPPFVIFKLNECRAYKISKNLLRSIKSSYFSSICETCQEEEENDITINLNVPSSDYFQMILTFIETGSLPIYSDVPTILELLSLSFTYDVKDLQVTCEKALILNITVANVLDILDITMKEPTSILKEHVMAFIKFHLNEFTNTATFKQLPSSSLKEIVESIAEHKIDIKSVPINTRSESS</sequence>
<accession>A0A026W5K2</accession>
<dbReference type="OrthoDB" id="7554223at2759"/>
<protein>
    <submittedName>
        <fullName evidence="4">Leucine-zipper-like transcriptional regulator</fullName>
    </submittedName>
</protein>
<dbReference type="InterPro" id="IPR011333">
    <property type="entry name" value="SKP1/BTB/POZ_sf"/>
</dbReference>
<name>A0A026W5K2_OOCBI</name>
<evidence type="ECO:0000256" key="2">
    <source>
        <dbReference type="ARBA" id="ARBA00022737"/>
    </source>
</evidence>
<proteinExistence type="predicted"/>
<keyword evidence="5" id="KW-1185">Reference proteome</keyword>
<dbReference type="PANTHER" id="PTHR46376">
    <property type="entry name" value="LEUCINE-ZIPPER-LIKE TRANSCRIPTIONAL REGULATOR 1"/>
    <property type="match status" value="1"/>
</dbReference>
<dbReference type="PANTHER" id="PTHR46376:SF1">
    <property type="entry name" value="LEUCINE-ZIPPER-LIKE TRANSCRIPTIONAL REGULATOR 1"/>
    <property type="match status" value="1"/>
</dbReference>
<keyword evidence="1" id="KW-0880">Kelch repeat</keyword>
<dbReference type="SUPFAM" id="SSF54695">
    <property type="entry name" value="POZ domain"/>
    <property type="match status" value="1"/>
</dbReference>
<organism evidence="4 5">
    <name type="scientific">Ooceraea biroi</name>
    <name type="common">Clonal raider ant</name>
    <name type="synonym">Cerapachys biroi</name>
    <dbReference type="NCBI Taxonomy" id="2015173"/>
    <lineage>
        <taxon>Eukaryota</taxon>
        <taxon>Metazoa</taxon>
        <taxon>Ecdysozoa</taxon>
        <taxon>Arthropoda</taxon>
        <taxon>Hexapoda</taxon>
        <taxon>Insecta</taxon>
        <taxon>Pterygota</taxon>
        <taxon>Neoptera</taxon>
        <taxon>Endopterygota</taxon>
        <taxon>Hymenoptera</taxon>
        <taxon>Apocrita</taxon>
        <taxon>Aculeata</taxon>
        <taxon>Formicoidea</taxon>
        <taxon>Formicidae</taxon>
        <taxon>Dorylinae</taxon>
        <taxon>Ooceraea</taxon>
    </lineage>
</organism>
<dbReference type="InterPro" id="IPR000210">
    <property type="entry name" value="BTB/POZ_dom"/>
</dbReference>
<reference evidence="4 5" key="1">
    <citation type="journal article" date="2014" name="Curr. Biol.">
        <title>The genome of the clonal raider ant Cerapachys biroi.</title>
        <authorList>
            <person name="Oxley P.R."/>
            <person name="Ji L."/>
            <person name="Fetter-Pruneda I."/>
            <person name="McKenzie S.K."/>
            <person name="Li C."/>
            <person name="Hu H."/>
            <person name="Zhang G."/>
            <person name="Kronauer D.J."/>
        </authorList>
    </citation>
    <scope>NUCLEOTIDE SEQUENCE [LARGE SCALE GENOMIC DNA]</scope>
</reference>
<dbReference type="Proteomes" id="UP000053097">
    <property type="component" value="Unassembled WGS sequence"/>
</dbReference>
<dbReference type="STRING" id="2015173.A0A026W5K2"/>
<dbReference type="Gene3D" id="3.30.710.10">
    <property type="entry name" value="Potassium Channel Kv1.1, Chain A"/>
    <property type="match status" value="1"/>
</dbReference>
<gene>
    <name evidence="4" type="ORF">X777_10037</name>
</gene>
<evidence type="ECO:0000256" key="1">
    <source>
        <dbReference type="ARBA" id="ARBA00022441"/>
    </source>
</evidence>
<dbReference type="EMBL" id="KK107399">
    <property type="protein sequence ID" value="EZA51352.1"/>
    <property type="molecule type" value="Genomic_DNA"/>
</dbReference>
<dbReference type="PROSITE" id="PS50097">
    <property type="entry name" value="BTB"/>
    <property type="match status" value="1"/>
</dbReference>
<evidence type="ECO:0000313" key="4">
    <source>
        <dbReference type="EMBL" id="EZA51352.1"/>
    </source>
</evidence>
<evidence type="ECO:0000313" key="5">
    <source>
        <dbReference type="Proteomes" id="UP000053097"/>
    </source>
</evidence>
<dbReference type="InterPro" id="IPR051568">
    <property type="entry name" value="LZTR1/Attractin"/>
</dbReference>
<evidence type="ECO:0000259" key="3">
    <source>
        <dbReference type="PROSITE" id="PS50097"/>
    </source>
</evidence>
<dbReference type="AlphaFoldDB" id="A0A026W5K2"/>
<keyword evidence="2" id="KW-0677">Repeat</keyword>
<dbReference type="Pfam" id="PF00651">
    <property type="entry name" value="BTB"/>
    <property type="match status" value="1"/>
</dbReference>
<dbReference type="Gene3D" id="1.25.40.420">
    <property type="match status" value="1"/>
</dbReference>
<feature type="domain" description="BTB" evidence="3">
    <location>
        <begin position="179"/>
        <end position="247"/>
    </location>
</feature>
<dbReference type="CDD" id="cd14733">
    <property type="entry name" value="BACK"/>
    <property type="match status" value="1"/>
</dbReference>